<dbReference type="InterPro" id="IPR012910">
    <property type="entry name" value="Plug_dom"/>
</dbReference>
<keyword evidence="15" id="KW-0675">Receptor</keyword>
<evidence type="ECO:0000256" key="1">
    <source>
        <dbReference type="ARBA" id="ARBA00004571"/>
    </source>
</evidence>
<dbReference type="Pfam" id="PF07715">
    <property type="entry name" value="Plug"/>
    <property type="match status" value="1"/>
</dbReference>
<comment type="caution">
    <text evidence="15">The sequence shown here is derived from an EMBL/GenBank/DDBJ whole genome shotgun (WGS) entry which is preliminary data.</text>
</comment>
<dbReference type="InterPro" id="IPR000531">
    <property type="entry name" value="Beta-barrel_TonB"/>
</dbReference>
<keyword evidence="6" id="KW-0408">Iron</keyword>
<keyword evidence="9 11" id="KW-0472">Membrane</keyword>
<keyword evidence="8 12" id="KW-0798">TonB box</keyword>
<gene>
    <name evidence="15" type="ORF">EVB03_06680</name>
</gene>
<sequence>MFCSRKSIAYHPNYICNIVKNLCFIILYSVSIASVAEQTIEEIIVTSDFRDLTILETATSLTVLDDTKIRQRNAVHLEQLLNVAPNVNFSSGASRGKFIQIRGIGERSQFIEPLNPSVGILVDGIDFTGIAGAATTMDTKKVEILRGPQGTLYGANALAGLINITSNQPTGRTEGNISLDVGRFDARTVSAAVGGSLSEETNYRLAVQHHRSDGYISNDFLNREDTNNIDELSLRSIFDWRAGDDLSLKLTLFHVDADNGYDSFSLDNTRRTLSDNPGHDRQKSSAIAMQSHWQGNNQFDMVGLVSFVDTELEYGYDEDWAFPAICMGQECEGWEYNSEDNYQRDRDNRVVDIKLVSSQPKHLFGKNTDWAVGIYSRDQDEDLLRQYTYNADDFSSQFDTSNRAVYGQLDAVISPALTIIAGIRFENRKAAYSDSDTVNHGVDENLWGGRAVLQYNLDATTMIYGLLSRGYKAGGVNSDSSLAAKDREFDTEVMWNLETGVKGNWLDQRLQVQLSLFYQQREDIQIKQSLVQSRDDSNASNFIDYFGNSAKGSNYGLELELNWMPTDDLMIFGSLGLLETDYDTPLSATLDSRDQAHAPSYQFAAGSNIQVTHNLSWTIDIEGKDSFYLSSSHDEQSTSYELLNTNLTYRVEHWSLTVWGRNLTNKDVIVRGFGGFGNDPRKYYAVEPYYQFGEPRTFGIRGQYSF</sequence>
<dbReference type="Proteomes" id="UP000315889">
    <property type="component" value="Unassembled WGS sequence"/>
</dbReference>
<evidence type="ECO:0000256" key="2">
    <source>
        <dbReference type="ARBA" id="ARBA00022448"/>
    </source>
</evidence>
<evidence type="ECO:0000313" key="16">
    <source>
        <dbReference type="Proteomes" id="UP000315889"/>
    </source>
</evidence>
<feature type="domain" description="TonB-dependent receptor-like beta-barrel" evidence="13">
    <location>
        <begin position="237"/>
        <end position="663"/>
    </location>
</feature>
<evidence type="ECO:0000256" key="9">
    <source>
        <dbReference type="ARBA" id="ARBA00023136"/>
    </source>
</evidence>
<keyword evidence="7" id="KW-0406">Ion transport</keyword>
<proteinExistence type="inferred from homology"/>
<keyword evidence="5 11" id="KW-0812">Transmembrane</keyword>
<dbReference type="InterPro" id="IPR036942">
    <property type="entry name" value="Beta-barrel_TonB_sf"/>
</dbReference>
<evidence type="ECO:0000259" key="13">
    <source>
        <dbReference type="Pfam" id="PF00593"/>
    </source>
</evidence>
<protein>
    <submittedName>
        <fullName evidence="15">TonB-dependent receptor</fullName>
    </submittedName>
</protein>
<feature type="domain" description="TonB-dependent receptor plug" evidence="14">
    <location>
        <begin position="55"/>
        <end position="160"/>
    </location>
</feature>
<dbReference type="Pfam" id="PF00593">
    <property type="entry name" value="TonB_dep_Rec_b-barrel"/>
    <property type="match status" value="1"/>
</dbReference>
<evidence type="ECO:0000256" key="4">
    <source>
        <dbReference type="ARBA" id="ARBA00022496"/>
    </source>
</evidence>
<evidence type="ECO:0000256" key="12">
    <source>
        <dbReference type="RuleBase" id="RU003357"/>
    </source>
</evidence>
<dbReference type="EMBL" id="SHBP01000008">
    <property type="protein sequence ID" value="RZO19814.1"/>
    <property type="molecule type" value="Genomic_DNA"/>
</dbReference>
<evidence type="ECO:0000256" key="11">
    <source>
        <dbReference type="PROSITE-ProRule" id="PRU01360"/>
    </source>
</evidence>
<dbReference type="Gene3D" id="2.40.170.20">
    <property type="entry name" value="TonB-dependent receptor, beta-barrel domain"/>
    <property type="match status" value="1"/>
</dbReference>
<accession>A0A520MF17</accession>
<keyword evidence="3 11" id="KW-1134">Transmembrane beta strand</keyword>
<keyword evidence="2 11" id="KW-0813">Transport</keyword>
<dbReference type="AlphaFoldDB" id="A0A520MF17"/>
<name>A0A520MF17_9GAMM</name>
<dbReference type="SUPFAM" id="SSF56935">
    <property type="entry name" value="Porins"/>
    <property type="match status" value="1"/>
</dbReference>
<dbReference type="PANTHER" id="PTHR32552">
    <property type="entry name" value="FERRICHROME IRON RECEPTOR-RELATED"/>
    <property type="match status" value="1"/>
</dbReference>
<dbReference type="GO" id="GO:0006826">
    <property type="term" value="P:iron ion transport"/>
    <property type="evidence" value="ECO:0007669"/>
    <property type="project" value="UniProtKB-KW"/>
</dbReference>
<organism evidence="15 16">
    <name type="scientific">SAR92 clade bacterium</name>
    <dbReference type="NCBI Taxonomy" id="2315479"/>
    <lineage>
        <taxon>Bacteria</taxon>
        <taxon>Pseudomonadati</taxon>
        <taxon>Pseudomonadota</taxon>
        <taxon>Gammaproteobacteria</taxon>
        <taxon>Cellvibrionales</taxon>
        <taxon>Porticoccaceae</taxon>
        <taxon>SAR92 clade</taxon>
    </lineage>
</organism>
<reference evidence="15 16" key="1">
    <citation type="submission" date="2019-02" db="EMBL/GenBank/DDBJ databases">
        <title>Prokaryotic population dynamics and viral predation in marine succession experiment using metagenomics: the confinement effect.</title>
        <authorList>
            <person name="Haro-Moreno J.M."/>
            <person name="Rodriguez-Valera F."/>
            <person name="Lopez-Perez M."/>
        </authorList>
    </citation>
    <scope>NUCLEOTIDE SEQUENCE [LARGE SCALE GENOMIC DNA]</scope>
    <source>
        <strain evidence="15">MED-G170</strain>
    </source>
</reference>
<keyword evidence="10 11" id="KW-0998">Cell outer membrane</keyword>
<dbReference type="GO" id="GO:0009279">
    <property type="term" value="C:cell outer membrane"/>
    <property type="evidence" value="ECO:0007669"/>
    <property type="project" value="UniProtKB-SubCell"/>
</dbReference>
<evidence type="ECO:0000313" key="15">
    <source>
        <dbReference type="EMBL" id="RZO19814.1"/>
    </source>
</evidence>
<evidence type="ECO:0000256" key="7">
    <source>
        <dbReference type="ARBA" id="ARBA00023065"/>
    </source>
</evidence>
<comment type="similarity">
    <text evidence="11 12">Belongs to the TonB-dependent receptor family.</text>
</comment>
<dbReference type="PANTHER" id="PTHR32552:SF81">
    <property type="entry name" value="TONB-DEPENDENT OUTER MEMBRANE RECEPTOR"/>
    <property type="match status" value="1"/>
</dbReference>
<dbReference type="PROSITE" id="PS52016">
    <property type="entry name" value="TONB_DEPENDENT_REC_3"/>
    <property type="match status" value="1"/>
</dbReference>
<evidence type="ECO:0000256" key="10">
    <source>
        <dbReference type="ARBA" id="ARBA00023237"/>
    </source>
</evidence>
<evidence type="ECO:0000256" key="8">
    <source>
        <dbReference type="ARBA" id="ARBA00023077"/>
    </source>
</evidence>
<dbReference type="InterPro" id="IPR039426">
    <property type="entry name" value="TonB-dep_rcpt-like"/>
</dbReference>
<evidence type="ECO:0000259" key="14">
    <source>
        <dbReference type="Pfam" id="PF07715"/>
    </source>
</evidence>
<keyword evidence="4" id="KW-0410">Iron transport</keyword>
<evidence type="ECO:0000256" key="3">
    <source>
        <dbReference type="ARBA" id="ARBA00022452"/>
    </source>
</evidence>
<evidence type="ECO:0000256" key="6">
    <source>
        <dbReference type="ARBA" id="ARBA00023004"/>
    </source>
</evidence>
<evidence type="ECO:0000256" key="5">
    <source>
        <dbReference type="ARBA" id="ARBA00022692"/>
    </source>
</evidence>
<comment type="subcellular location">
    <subcellularLocation>
        <location evidence="1 11">Cell outer membrane</location>
        <topology evidence="1 11">Multi-pass membrane protein</topology>
    </subcellularLocation>
</comment>